<dbReference type="EMBL" id="CAEZZF010000131">
    <property type="protein sequence ID" value="CAB4760124.1"/>
    <property type="molecule type" value="Genomic_DNA"/>
</dbReference>
<sequence length="55" mass="6008">MKERKTVASTATESDCPKIFASVKIMTPMVPTAQVSAEPHSKRLSLIDEVESFPS</sequence>
<evidence type="ECO:0000313" key="1">
    <source>
        <dbReference type="EMBL" id="CAB4760124.1"/>
    </source>
</evidence>
<accession>A0A6J6ULN3</accession>
<protein>
    <submittedName>
        <fullName evidence="1">Unannotated protein</fullName>
    </submittedName>
</protein>
<organism evidence="1">
    <name type="scientific">freshwater metagenome</name>
    <dbReference type="NCBI Taxonomy" id="449393"/>
    <lineage>
        <taxon>unclassified sequences</taxon>
        <taxon>metagenomes</taxon>
        <taxon>ecological metagenomes</taxon>
    </lineage>
</organism>
<proteinExistence type="predicted"/>
<dbReference type="AlphaFoldDB" id="A0A6J6ULN3"/>
<reference evidence="1" key="1">
    <citation type="submission" date="2020-05" db="EMBL/GenBank/DDBJ databases">
        <authorList>
            <person name="Chiriac C."/>
            <person name="Salcher M."/>
            <person name="Ghai R."/>
            <person name="Kavagutti S V."/>
        </authorList>
    </citation>
    <scope>NUCLEOTIDE SEQUENCE</scope>
</reference>
<gene>
    <name evidence="1" type="ORF">UFOPK2837_01102</name>
</gene>
<name>A0A6J6ULN3_9ZZZZ</name>